<dbReference type="GO" id="GO:0007168">
    <property type="term" value="P:receptor guanylyl cyclase signaling pathway"/>
    <property type="evidence" value="ECO:0007669"/>
    <property type="project" value="TreeGrafter"/>
</dbReference>
<dbReference type="GO" id="GO:0001653">
    <property type="term" value="F:peptide receptor activity"/>
    <property type="evidence" value="ECO:0007669"/>
    <property type="project" value="TreeGrafter"/>
</dbReference>
<dbReference type="Pfam" id="PF00211">
    <property type="entry name" value="Guanylate_cyc"/>
    <property type="match status" value="1"/>
</dbReference>
<evidence type="ECO:0000256" key="7">
    <source>
        <dbReference type="RuleBase" id="RU000405"/>
    </source>
</evidence>
<keyword evidence="4" id="KW-1133">Transmembrane helix</keyword>
<sequence>MSDHKIPVTIFFSDIVGFTTISASCTPLQVVEMLNNLYMCFDTRIDSYDVYKVETIGDAYMVVSGLPERNGDKHADEIAKMSLDLVAAVRQVAIPHMPNKRLQLRAGIHTGPCVAGIVGYKMPRYCLFGDTVNTASRMESTSLRRCTACVHTHTHSPLFSYKHSTFLCVCVCVCQLRGSTPAQPYTWL</sequence>
<dbReference type="InterPro" id="IPR029787">
    <property type="entry name" value="Nucleotide_cyclase"/>
</dbReference>
<evidence type="ECO:0000256" key="5">
    <source>
        <dbReference type="ARBA" id="ARBA00023136"/>
    </source>
</evidence>
<evidence type="ECO:0000256" key="1">
    <source>
        <dbReference type="ARBA" id="ARBA00004370"/>
    </source>
</evidence>
<dbReference type="PaxDb" id="8022-A0A060W5B8"/>
<dbReference type="SMART" id="SM00044">
    <property type="entry name" value="CYCc"/>
    <property type="match status" value="1"/>
</dbReference>
<dbReference type="GO" id="GO:0004383">
    <property type="term" value="F:guanylate cyclase activity"/>
    <property type="evidence" value="ECO:0007669"/>
    <property type="project" value="TreeGrafter"/>
</dbReference>
<dbReference type="GO" id="GO:0000166">
    <property type="term" value="F:nucleotide binding"/>
    <property type="evidence" value="ECO:0007669"/>
    <property type="project" value="UniProtKB-KW"/>
</dbReference>
<dbReference type="GO" id="GO:0005886">
    <property type="term" value="C:plasma membrane"/>
    <property type="evidence" value="ECO:0007669"/>
    <property type="project" value="TreeGrafter"/>
</dbReference>
<comment type="similarity">
    <text evidence="7">Belongs to the adenylyl cyclase class-4/guanylyl cyclase family.</text>
</comment>
<name>A0A060W5B8_ONCMY</name>
<dbReference type="InterPro" id="IPR001054">
    <property type="entry name" value="A/G_cyclase"/>
</dbReference>
<evidence type="ECO:0000256" key="2">
    <source>
        <dbReference type="ARBA" id="ARBA00022692"/>
    </source>
</evidence>
<dbReference type="AlphaFoldDB" id="A0A060W5B8"/>
<dbReference type="PROSITE" id="PS51257">
    <property type="entry name" value="PROKAR_LIPOPROTEIN"/>
    <property type="match status" value="1"/>
</dbReference>
<reference evidence="9" key="2">
    <citation type="submission" date="2014-03" db="EMBL/GenBank/DDBJ databases">
        <authorList>
            <person name="Genoscope - CEA"/>
        </authorList>
    </citation>
    <scope>NUCLEOTIDE SEQUENCE</scope>
</reference>
<evidence type="ECO:0000313" key="9">
    <source>
        <dbReference type="EMBL" id="CDQ60469.1"/>
    </source>
</evidence>
<proteinExistence type="inferred from homology"/>
<dbReference type="PROSITE" id="PS50125">
    <property type="entry name" value="GUANYLATE_CYCLASE_2"/>
    <property type="match status" value="1"/>
</dbReference>
<dbReference type="Gene3D" id="3.30.70.1230">
    <property type="entry name" value="Nucleotide cyclase"/>
    <property type="match status" value="1"/>
</dbReference>
<accession>A0A060W5B8</accession>
<dbReference type="FunFam" id="3.30.70.1230:FF:000030">
    <property type="entry name" value="Si:ch211-215j19.12"/>
    <property type="match status" value="1"/>
</dbReference>
<keyword evidence="3" id="KW-0547">Nucleotide-binding</keyword>
<protein>
    <recommendedName>
        <fullName evidence="8">Guanylate cyclase domain-containing protein</fullName>
    </recommendedName>
</protein>
<comment type="subcellular location">
    <subcellularLocation>
        <location evidence="1">Membrane</location>
    </subcellularLocation>
</comment>
<organism evidence="9 10">
    <name type="scientific">Oncorhynchus mykiss</name>
    <name type="common">Rainbow trout</name>
    <name type="synonym">Salmo gairdneri</name>
    <dbReference type="NCBI Taxonomy" id="8022"/>
    <lineage>
        <taxon>Eukaryota</taxon>
        <taxon>Metazoa</taxon>
        <taxon>Chordata</taxon>
        <taxon>Craniata</taxon>
        <taxon>Vertebrata</taxon>
        <taxon>Euteleostomi</taxon>
        <taxon>Actinopterygii</taxon>
        <taxon>Neopterygii</taxon>
        <taxon>Teleostei</taxon>
        <taxon>Protacanthopterygii</taxon>
        <taxon>Salmoniformes</taxon>
        <taxon>Salmonidae</taxon>
        <taxon>Salmoninae</taxon>
        <taxon>Oncorhynchus</taxon>
    </lineage>
</organism>
<dbReference type="STRING" id="8022.A0A060W5B8"/>
<feature type="domain" description="Guanylate cyclase" evidence="8">
    <location>
        <begin position="9"/>
        <end position="139"/>
    </location>
</feature>
<dbReference type="PROSITE" id="PS00452">
    <property type="entry name" value="GUANYLATE_CYCLASE_1"/>
    <property type="match status" value="1"/>
</dbReference>
<evidence type="ECO:0000259" key="8">
    <source>
        <dbReference type="PROSITE" id="PS50125"/>
    </source>
</evidence>
<dbReference type="EMBL" id="FR904349">
    <property type="protein sequence ID" value="CDQ60469.1"/>
    <property type="molecule type" value="Genomic_DNA"/>
</dbReference>
<keyword evidence="5" id="KW-0472">Membrane</keyword>
<evidence type="ECO:0000256" key="4">
    <source>
        <dbReference type="ARBA" id="ARBA00022989"/>
    </source>
</evidence>
<dbReference type="CDD" id="cd07302">
    <property type="entry name" value="CHD"/>
    <property type="match status" value="1"/>
</dbReference>
<dbReference type="InterPro" id="IPR050401">
    <property type="entry name" value="Cyclic_nucleotide_synthase"/>
</dbReference>
<dbReference type="GO" id="GO:0035556">
    <property type="term" value="P:intracellular signal transduction"/>
    <property type="evidence" value="ECO:0007669"/>
    <property type="project" value="InterPro"/>
</dbReference>
<dbReference type="PANTHER" id="PTHR11920">
    <property type="entry name" value="GUANYLYL CYCLASE"/>
    <property type="match status" value="1"/>
</dbReference>
<evidence type="ECO:0000313" key="10">
    <source>
        <dbReference type="Proteomes" id="UP000193380"/>
    </source>
</evidence>
<reference evidence="9" key="1">
    <citation type="journal article" date="2014" name="Nat. Commun.">
        <title>The rainbow trout genome provides novel insights into evolution after whole-genome duplication in vertebrates.</title>
        <authorList>
            <person name="Berthelot C."/>
            <person name="Brunet F."/>
            <person name="Chalopin D."/>
            <person name="Juanchich A."/>
            <person name="Bernard M."/>
            <person name="Noel B."/>
            <person name="Bento P."/>
            <person name="Da Silva C."/>
            <person name="Labadie K."/>
            <person name="Alberti A."/>
            <person name="Aury J.M."/>
            <person name="Louis A."/>
            <person name="Dehais P."/>
            <person name="Bardou P."/>
            <person name="Montfort J."/>
            <person name="Klopp C."/>
            <person name="Cabau C."/>
            <person name="Gaspin C."/>
            <person name="Thorgaard G.H."/>
            <person name="Boussaha M."/>
            <person name="Quillet E."/>
            <person name="Guyomard R."/>
            <person name="Galiana D."/>
            <person name="Bobe J."/>
            <person name="Volff J.N."/>
            <person name="Genet C."/>
            <person name="Wincker P."/>
            <person name="Jaillon O."/>
            <person name="Roest Crollius H."/>
            <person name="Guiguen Y."/>
        </authorList>
    </citation>
    <scope>NUCLEOTIDE SEQUENCE [LARGE SCALE GENOMIC DNA]</scope>
</reference>
<dbReference type="PANTHER" id="PTHR11920:SF497">
    <property type="entry name" value="GUANYLATE CYCLASE"/>
    <property type="match status" value="1"/>
</dbReference>
<evidence type="ECO:0000256" key="6">
    <source>
        <dbReference type="ARBA" id="ARBA00023239"/>
    </source>
</evidence>
<dbReference type="Proteomes" id="UP000193380">
    <property type="component" value="Unassembled WGS sequence"/>
</dbReference>
<evidence type="ECO:0000256" key="3">
    <source>
        <dbReference type="ARBA" id="ARBA00022741"/>
    </source>
</evidence>
<keyword evidence="2" id="KW-0812">Transmembrane</keyword>
<dbReference type="InterPro" id="IPR018297">
    <property type="entry name" value="A/G_cyclase_CS"/>
</dbReference>
<dbReference type="SUPFAM" id="SSF55073">
    <property type="entry name" value="Nucleotide cyclase"/>
    <property type="match status" value="1"/>
</dbReference>
<keyword evidence="6 7" id="KW-0456">Lyase</keyword>
<gene>
    <name evidence="9" type="ORF">GSONMT00081844001</name>
</gene>
<dbReference type="GO" id="GO:0004016">
    <property type="term" value="F:adenylate cyclase activity"/>
    <property type="evidence" value="ECO:0007669"/>
    <property type="project" value="TreeGrafter"/>
</dbReference>